<comment type="caution">
    <text evidence="1">The sequence shown here is derived from an EMBL/GenBank/DDBJ whole genome shotgun (WGS) entry which is preliminary data.</text>
</comment>
<reference evidence="1 2" key="2">
    <citation type="journal article" date="2022" name="Mol. Ecol. Resour.">
        <title>The genomes of chicory, endive, great burdock and yacon provide insights into Asteraceae paleo-polyploidization history and plant inulin production.</title>
        <authorList>
            <person name="Fan W."/>
            <person name="Wang S."/>
            <person name="Wang H."/>
            <person name="Wang A."/>
            <person name="Jiang F."/>
            <person name="Liu H."/>
            <person name="Zhao H."/>
            <person name="Xu D."/>
            <person name="Zhang Y."/>
        </authorList>
    </citation>
    <scope>NUCLEOTIDE SEQUENCE [LARGE SCALE GENOMIC DNA]</scope>
    <source>
        <strain evidence="2">cv. Niubang</strain>
    </source>
</reference>
<dbReference type="Proteomes" id="UP001055879">
    <property type="component" value="Linkage Group LG01"/>
</dbReference>
<dbReference type="EMBL" id="CM042047">
    <property type="protein sequence ID" value="KAI3769452.1"/>
    <property type="molecule type" value="Genomic_DNA"/>
</dbReference>
<reference evidence="2" key="1">
    <citation type="journal article" date="2022" name="Mol. Ecol. Resour.">
        <title>The genomes of chicory, endive, great burdock and yacon provide insights into Asteraceae palaeo-polyploidization history and plant inulin production.</title>
        <authorList>
            <person name="Fan W."/>
            <person name="Wang S."/>
            <person name="Wang H."/>
            <person name="Wang A."/>
            <person name="Jiang F."/>
            <person name="Liu H."/>
            <person name="Zhao H."/>
            <person name="Xu D."/>
            <person name="Zhang Y."/>
        </authorList>
    </citation>
    <scope>NUCLEOTIDE SEQUENCE [LARGE SCALE GENOMIC DNA]</scope>
    <source>
        <strain evidence="2">cv. Niubang</strain>
    </source>
</reference>
<name>A0ACB9FFN7_ARCLA</name>
<keyword evidence="2" id="KW-1185">Reference proteome</keyword>
<sequence length="80" mass="8891">MREGILILKPKRLLEVKISYLPPSIVSPTSIKPNLAVQVIHITDPYGPTIVDEDLEAIVVSQANASFSMSAKRHCVVEHW</sequence>
<evidence type="ECO:0000313" key="2">
    <source>
        <dbReference type="Proteomes" id="UP001055879"/>
    </source>
</evidence>
<protein>
    <submittedName>
        <fullName evidence="1">Uncharacterized protein</fullName>
    </submittedName>
</protein>
<proteinExistence type="predicted"/>
<evidence type="ECO:0000313" key="1">
    <source>
        <dbReference type="EMBL" id="KAI3769452.1"/>
    </source>
</evidence>
<organism evidence="1 2">
    <name type="scientific">Arctium lappa</name>
    <name type="common">Greater burdock</name>
    <name type="synonym">Lappa major</name>
    <dbReference type="NCBI Taxonomy" id="4217"/>
    <lineage>
        <taxon>Eukaryota</taxon>
        <taxon>Viridiplantae</taxon>
        <taxon>Streptophyta</taxon>
        <taxon>Embryophyta</taxon>
        <taxon>Tracheophyta</taxon>
        <taxon>Spermatophyta</taxon>
        <taxon>Magnoliopsida</taxon>
        <taxon>eudicotyledons</taxon>
        <taxon>Gunneridae</taxon>
        <taxon>Pentapetalae</taxon>
        <taxon>asterids</taxon>
        <taxon>campanulids</taxon>
        <taxon>Asterales</taxon>
        <taxon>Asteraceae</taxon>
        <taxon>Carduoideae</taxon>
        <taxon>Cardueae</taxon>
        <taxon>Arctiinae</taxon>
        <taxon>Arctium</taxon>
    </lineage>
</organism>
<accession>A0ACB9FFN7</accession>
<gene>
    <name evidence="1" type="ORF">L6452_00554</name>
</gene>